<organism evidence="8 9">
    <name type="scientific">Polarella glacialis</name>
    <name type="common">Dinoflagellate</name>
    <dbReference type="NCBI Taxonomy" id="89957"/>
    <lineage>
        <taxon>Eukaryota</taxon>
        <taxon>Sar</taxon>
        <taxon>Alveolata</taxon>
        <taxon>Dinophyceae</taxon>
        <taxon>Suessiales</taxon>
        <taxon>Suessiaceae</taxon>
        <taxon>Polarella</taxon>
    </lineage>
</organism>
<protein>
    <recommendedName>
        <fullName evidence="10">Pre-mRNA-splicing factor 38</fullName>
    </recommendedName>
</protein>
<evidence type="ECO:0000256" key="1">
    <source>
        <dbReference type="ARBA" id="ARBA00004123"/>
    </source>
</evidence>
<dbReference type="EMBL" id="CAJNNW010030603">
    <property type="protein sequence ID" value="CAE8703862.1"/>
    <property type="molecule type" value="Genomic_DNA"/>
</dbReference>
<evidence type="ECO:0000256" key="7">
    <source>
        <dbReference type="SAM" id="MobiDB-lite"/>
    </source>
</evidence>
<feature type="compositionally biased region" description="Low complexity" evidence="7">
    <location>
        <begin position="20"/>
        <end position="76"/>
    </location>
</feature>
<evidence type="ECO:0000256" key="2">
    <source>
        <dbReference type="ARBA" id="ARBA00006164"/>
    </source>
</evidence>
<feature type="compositionally biased region" description="Basic and acidic residues" evidence="7">
    <location>
        <begin position="594"/>
        <end position="611"/>
    </location>
</feature>
<dbReference type="GO" id="GO:0008380">
    <property type="term" value="P:RNA splicing"/>
    <property type="evidence" value="ECO:0007669"/>
    <property type="project" value="UniProtKB-KW"/>
</dbReference>
<feature type="compositionally biased region" description="Basic and acidic residues" evidence="7">
    <location>
        <begin position="255"/>
        <end position="271"/>
    </location>
</feature>
<feature type="region of interest" description="Disordered" evidence="7">
    <location>
        <begin position="1"/>
        <end position="109"/>
    </location>
</feature>
<feature type="non-terminal residue" evidence="8">
    <location>
        <position position="651"/>
    </location>
</feature>
<comment type="similarity">
    <text evidence="2">Belongs to the PRP38 family.</text>
</comment>
<comment type="caution">
    <text evidence="8">The sequence shown here is derived from an EMBL/GenBank/DDBJ whole genome shotgun (WGS) entry which is preliminary data.</text>
</comment>
<feature type="compositionally biased region" description="Low complexity" evidence="7">
    <location>
        <begin position="86"/>
        <end position="109"/>
    </location>
</feature>
<feature type="compositionally biased region" description="Polar residues" evidence="7">
    <location>
        <begin position="1"/>
        <end position="10"/>
    </location>
</feature>
<feature type="region of interest" description="Disordered" evidence="7">
    <location>
        <begin position="149"/>
        <end position="169"/>
    </location>
</feature>
<sequence length="651" mass="70735">FGAPGQSQPGQFGAPGQSLPGQFGAPGQSQPGQSGAPGQFGAPGQSLPGQFGAPGQSQPGQFGAPGQSQPGQFGAPGQPPQHAQYASQGADVAQAAQQAAQAAIQNAQVKAQAEKEVQQRAQADALAQAQALAGAQAAQAHAHAQALAVQAQSQPGADPGADDLSQAQADAQAIAAAQAASLAELQAQAHAHAQAHAQAQADAQAQAVAHAQAAAAYAQEQAQNMMMAQQQAAAQAAAHAAAQQAAEQQRMQQFQREEAMRSAKQRREDSVRDAAARKDAEAKLKCHLHKKPNSKCKFCKRHLEFIEEQKTAEAGAASTGQSARSAEKENFRPAGPLEIVNTKTYGFSTLLQTHVVESAHFKALISHESFEQMIEEMHQFVESIEPYMTNSNTTPSAMFACLYRLFTMGIDSRQLRRLMENPDNPYIRCVGFLFVRFGLPPDHLWNWLGEYVLDDEELRPAKDSEWRTTIGEFVEGLLSQDKYYSTVLPRLPMSTKRQLEIKLAPIPQSRKRSRSNLAFLDVYREPGVKVQVQGDGEWLAATTLELVEDAPTRIKVMVRMENDDSEKIVNMGRIILADKRYEKTAGRMPRGRSRSKDRDGTDWARDKGKTDKELVEEMRRIDRDKAVCASGKEYARKPVGYKAACALPREQ</sequence>
<evidence type="ECO:0000256" key="4">
    <source>
        <dbReference type="ARBA" id="ARBA00022728"/>
    </source>
</evidence>
<keyword evidence="5" id="KW-0508">mRNA splicing</keyword>
<evidence type="ECO:0000256" key="6">
    <source>
        <dbReference type="ARBA" id="ARBA00023242"/>
    </source>
</evidence>
<evidence type="ECO:0000313" key="8">
    <source>
        <dbReference type="EMBL" id="CAE8703862.1"/>
    </source>
</evidence>
<proteinExistence type="inferred from homology"/>
<dbReference type="InterPro" id="IPR005037">
    <property type="entry name" value="PRP38"/>
</dbReference>
<keyword evidence="4" id="KW-0747">Spliceosome</keyword>
<dbReference type="Pfam" id="PF03371">
    <property type="entry name" value="PRP38"/>
    <property type="match status" value="1"/>
</dbReference>
<evidence type="ECO:0000313" key="9">
    <source>
        <dbReference type="Proteomes" id="UP000626109"/>
    </source>
</evidence>
<dbReference type="GO" id="GO:0006397">
    <property type="term" value="P:mRNA processing"/>
    <property type="evidence" value="ECO:0007669"/>
    <property type="project" value="UniProtKB-KW"/>
</dbReference>
<name>A0A813KG63_POLGL</name>
<keyword evidence="6" id="KW-0539">Nucleus</keyword>
<evidence type="ECO:0000256" key="5">
    <source>
        <dbReference type="ARBA" id="ARBA00023187"/>
    </source>
</evidence>
<keyword evidence="3" id="KW-0507">mRNA processing</keyword>
<dbReference type="GO" id="GO:0005681">
    <property type="term" value="C:spliceosomal complex"/>
    <property type="evidence" value="ECO:0007669"/>
    <property type="project" value="UniProtKB-KW"/>
</dbReference>
<comment type="subcellular location">
    <subcellularLocation>
        <location evidence="1">Nucleus</location>
    </subcellularLocation>
</comment>
<gene>
    <name evidence="8" type="ORF">PGLA2088_LOCUS32988</name>
</gene>
<reference evidence="8" key="1">
    <citation type="submission" date="2021-02" db="EMBL/GenBank/DDBJ databases">
        <authorList>
            <person name="Dougan E. K."/>
            <person name="Rhodes N."/>
            <person name="Thang M."/>
            <person name="Chan C."/>
        </authorList>
    </citation>
    <scope>NUCLEOTIDE SEQUENCE</scope>
</reference>
<feature type="non-terminal residue" evidence="8">
    <location>
        <position position="1"/>
    </location>
</feature>
<evidence type="ECO:0000256" key="3">
    <source>
        <dbReference type="ARBA" id="ARBA00022664"/>
    </source>
</evidence>
<evidence type="ECO:0008006" key="10">
    <source>
        <dbReference type="Google" id="ProtNLM"/>
    </source>
</evidence>
<feature type="region of interest" description="Disordered" evidence="7">
    <location>
        <begin position="585"/>
        <end position="611"/>
    </location>
</feature>
<feature type="region of interest" description="Disordered" evidence="7">
    <location>
        <begin position="247"/>
        <end position="271"/>
    </location>
</feature>
<dbReference type="PANTHER" id="PTHR23142">
    <property type="entry name" value="PRE-MRNA-SPLICING FACTOR 38A-RELATED"/>
    <property type="match status" value="1"/>
</dbReference>
<dbReference type="Proteomes" id="UP000626109">
    <property type="component" value="Unassembled WGS sequence"/>
</dbReference>
<dbReference type="AlphaFoldDB" id="A0A813KG63"/>
<accession>A0A813KG63</accession>